<evidence type="ECO:0000313" key="5">
    <source>
        <dbReference type="EMBL" id="KAH1169957.1"/>
    </source>
</evidence>
<comment type="caution">
    <text evidence="5">The sequence shown here is derived from an EMBL/GenBank/DDBJ whole genome shotgun (WGS) entry which is preliminary data.</text>
</comment>
<dbReference type="PROSITE" id="PS50082">
    <property type="entry name" value="WD_REPEATS_2"/>
    <property type="match status" value="6"/>
</dbReference>
<dbReference type="SUPFAM" id="SSF50978">
    <property type="entry name" value="WD40 repeat-like"/>
    <property type="match status" value="1"/>
</dbReference>
<dbReference type="InterPro" id="IPR036322">
    <property type="entry name" value="WD40_repeat_dom_sf"/>
</dbReference>
<keyword evidence="2" id="KW-0677">Repeat</keyword>
<feature type="compositionally biased region" description="Basic and acidic residues" evidence="4">
    <location>
        <begin position="799"/>
        <end position="817"/>
    </location>
</feature>
<sequence length="869" mass="97557">MALKEEYQPRTKQIFHHLPTVSEMPHREPLLHISPTVDNNIIGVGQDGLVSIWTRNLKLKKSRLILDENKVLNRKLKWISDSTLMPQYNKLIIGTCDREIRLYELSNFEPYCQIIGLETMPLHLDYSVREEDECIILYGDEQGCVNIILISSVGETLRNWTKCPAVEEIPSVSMENINDSRNITFIRWKVHNDWVTKIKYIHSIESIISSSNDDYTSLVIGCVNETKDVQHRLRILMDSSSIPTKCSLPGGASPPRRFNCDESQFKVHRGVKAFDFCKESNILVTGGLDRNIRLWNPYVPGWAIGLLRGHTSPIGFLCIADGNTKLFSVSMDSTVMVWDIEDQSCLLTVIPKASQIRGEMAVCYFSNELRALYLAADCLVLLHFQRKEDRLSNSCVSHNEPILCCQYNKPFQQVVSCSEGSAIKVWDLQNGQLVTEVYEAHGDAAVTCMALDTSGKRLITGGRDGSLKKWDCSTIRYIHTLKQAGTSSDEVTACTYADIYSNRYIISVGWDRKINIFPDLHSEASEGPCPQVDWIDSVENGHKDDVLCVSFCPPNLVASSSYDGEILIWNLISGHVCSRLSAVSRAVMEDGTEDLIINKVTFLQSRSERKTTAASLVSSGPRGYITFWNIFGGGKLFAYFIGSKDKSIISDMAVSDDDCLLCAADHIGYIYIWNITKYALQGPEEEPPALLLSWRAHSCSVTSVAWVSEHQLLLTSSVDCTVKLWSIEGEYIGTFGQKDLWNIKDKMSWQRGPNPDSHTTPAAPARQVSAIKPSCATGREDESNSAEPESQVASPLSLIKDDEIAEELKQRQKAKSEHRAHHSQLKSIKHETRALTTYHSLQLCELTCLPATFHKLNPRRCNDPDNLAF</sequence>
<dbReference type="PANTHER" id="PTHR44324:SF8">
    <property type="entry name" value="WD REPEAT-CONTAINING PROTEIN 64"/>
    <property type="match status" value="1"/>
</dbReference>
<dbReference type="PROSITE" id="PS50294">
    <property type="entry name" value="WD_REPEATS_REGION"/>
    <property type="match status" value="3"/>
</dbReference>
<dbReference type="SMART" id="SM00320">
    <property type="entry name" value="WD40"/>
    <property type="match status" value="10"/>
</dbReference>
<evidence type="ECO:0000256" key="4">
    <source>
        <dbReference type="SAM" id="MobiDB-lite"/>
    </source>
</evidence>
<feature type="repeat" description="WD" evidence="3">
    <location>
        <begin position="539"/>
        <end position="571"/>
    </location>
</feature>
<feature type="region of interest" description="Disordered" evidence="4">
    <location>
        <begin position="747"/>
        <end position="828"/>
    </location>
</feature>
<dbReference type="InterPro" id="IPR001680">
    <property type="entry name" value="WD40_rpt"/>
</dbReference>
<feature type="repeat" description="WD" evidence="3">
    <location>
        <begin position="446"/>
        <end position="480"/>
    </location>
</feature>
<accession>A0A9D3WXL5</accession>
<dbReference type="Pfam" id="PF00400">
    <property type="entry name" value="WD40"/>
    <property type="match status" value="6"/>
</dbReference>
<name>A0A9D3WXL5_9SAUR</name>
<protein>
    <submittedName>
        <fullName evidence="5">Uncharacterized protein</fullName>
    </submittedName>
</protein>
<organism evidence="5 6">
    <name type="scientific">Mauremys mutica</name>
    <name type="common">yellowpond turtle</name>
    <dbReference type="NCBI Taxonomy" id="74926"/>
    <lineage>
        <taxon>Eukaryota</taxon>
        <taxon>Metazoa</taxon>
        <taxon>Chordata</taxon>
        <taxon>Craniata</taxon>
        <taxon>Vertebrata</taxon>
        <taxon>Euteleostomi</taxon>
        <taxon>Archelosauria</taxon>
        <taxon>Testudinata</taxon>
        <taxon>Testudines</taxon>
        <taxon>Cryptodira</taxon>
        <taxon>Durocryptodira</taxon>
        <taxon>Testudinoidea</taxon>
        <taxon>Geoemydidae</taxon>
        <taxon>Geoemydinae</taxon>
        <taxon>Mauremys</taxon>
    </lineage>
</organism>
<dbReference type="Proteomes" id="UP000827986">
    <property type="component" value="Unassembled WGS sequence"/>
</dbReference>
<feature type="repeat" description="WD" evidence="3">
    <location>
        <begin position="307"/>
        <end position="348"/>
    </location>
</feature>
<proteinExistence type="predicted"/>
<dbReference type="InterPro" id="IPR019775">
    <property type="entry name" value="WD40_repeat_CS"/>
</dbReference>
<dbReference type="OrthoDB" id="5980302at2759"/>
<dbReference type="EMBL" id="JAHDVG010000484">
    <property type="protein sequence ID" value="KAH1169957.1"/>
    <property type="molecule type" value="Genomic_DNA"/>
</dbReference>
<keyword evidence="6" id="KW-1185">Reference proteome</keyword>
<feature type="repeat" description="WD" evidence="3">
    <location>
        <begin position="694"/>
        <end position="728"/>
    </location>
</feature>
<dbReference type="PANTHER" id="PTHR44324">
    <property type="entry name" value="WD40 REPEAT DOMAIN 95"/>
    <property type="match status" value="1"/>
</dbReference>
<keyword evidence="1 3" id="KW-0853">WD repeat</keyword>
<feature type="repeat" description="WD" evidence="3">
    <location>
        <begin position="395"/>
        <end position="436"/>
    </location>
</feature>
<gene>
    <name evidence="5" type="ORF">KIL84_000942</name>
</gene>
<evidence type="ECO:0000256" key="3">
    <source>
        <dbReference type="PROSITE-ProRule" id="PRU00221"/>
    </source>
</evidence>
<feature type="compositionally biased region" description="Polar residues" evidence="4">
    <location>
        <begin position="785"/>
        <end position="794"/>
    </location>
</feature>
<dbReference type="InterPro" id="IPR015943">
    <property type="entry name" value="WD40/YVTN_repeat-like_dom_sf"/>
</dbReference>
<reference evidence="5" key="1">
    <citation type="submission" date="2021-09" db="EMBL/GenBank/DDBJ databases">
        <title>The genome of Mauremys mutica provides insights into the evolution of semi-aquatic lifestyle.</title>
        <authorList>
            <person name="Gong S."/>
            <person name="Gao Y."/>
        </authorList>
    </citation>
    <scope>NUCLEOTIDE SEQUENCE</scope>
    <source>
        <strain evidence="5">MM-2020</strain>
        <tissue evidence="5">Muscle</tissue>
    </source>
</reference>
<dbReference type="SUPFAM" id="SSF63829">
    <property type="entry name" value="Calcium-dependent phosphotriesterase"/>
    <property type="match status" value="1"/>
</dbReference>
<feature type="repeat" description="WD" evidence="3">
    <location>
        <begin position="271"/>
        <end position="296"/>
    </location>
</feature>
<evidence type="ECO:0000256" key="1">
    <source>
        <dbReference type="ARBA" id="ARBA00022574"/>
    </source>
</evidence>
<dbReference type="AlphaFoldDB" id="A0A9D3WXL5"/>
<dbReference type="PROSITE" id="PS00678">
    <property type="entry name" value="WD_REPEATS_1"/>
    <property type="match status" value="2"/>
</dbReference>
<dbReference type="InterPro" id="IPR020472">
    <property type="entry name" value="WD40_PAC1"/>
</dbReference>
<evidence type="ECO:0000256" key="2">
    <source>
        <dbReference type="ARBA" id="ARBA00022737"/>
    </source>
</evidence>
<dbReference type="PRINTS" id="PR00320">
    <property type="entry name" value="GPROTEINBRPT"/>
</dbReference>
<evidence type="ECO:0000313" key="6">
    <source>
        <dbReference type="Proteomes" id="UP000827986"/>
    </source>
</evidence>
<dbReference type="InterPro" id="IPR051242">
    <property type="entry name" value="WD-EF-hand_domain"/>
</dbReference>
<dbReference type="CDD" id="cd00200">
    <property type="entry name" value="WD40"/>
    <property type="match status" value="1"/>
</dbReference>
<dbReference type="Gene3D" id="2.130.10.10">
    <property type="entry name" value="YVTN repeat-like/Quinoprotein amine dehydrogenase"/>
    <property type="match status" value="5"/>
</dbReference>